<feature type="region of interest" description="Disordered" evidence="1">
    <location>
        <begin position="23"/>
        <end position="61"/>
    </location>
</feature>
<dbReference type="InterPro" id="IPR042230">
    <property type="entry name" value="CusF_sf"/>
</dbReference>
<dbReference type="AlphaFoldDB" id="A0A937D811"/>
<feature type="signal peptide" evidence="2">
    <location>
        <begin position="1"/>
        <end position="25"/>
    </location>
</feature>
<accession>A0A937D811</accession>
<comment type="caution">
    <text evidence="3">The sequence shown here is derived from an EMBL/GenBank/DDBJ whole genome shotgun (WGS) entry which is preliminary data.</text>
</comment>
<dbReference type="EMBL" id="JAEQNA010000008">
    <property type="protein sequence ID" value="MBL0422558.1"/>
    <property type="molecule type" value="Genomic_DNA"/>
</dbReference>
<organism evidence="3 4">
    <name type="scientific">Ramlibacter aurantiacus</name>
    <dbReference type="NCBI Taxonomy" id="2801330"/>
    <lineage>
        <taxon>Bacteria</taxon>
        <taxon>Pseudomonadati</taxon>
        <taxon>Pseudomonadota</taxon>
        <taxon>Betaproteobacteria</taxon>
        <taxon>Burkholderiales</taxon>
        <taxon>Comamonadaceae</taxon>
        <taxon>Ramlibacter</taxon>
    </lineage>
</organism>
<keyword evidence="2" id="KW-0732">Signal</keyword>
<dbReference type="Proteomes" id="UP000613011">
    <property type="component" value="Unassembled WGS sequence"/>
</dbReference>
<feature type="chain" id="PRO_5037187778" evidence="2">
    <location>
        <begin position="26"/>
        <end position="120"/>
    </location>
</feature>
<evidence type="ECO:0000313" key="4">
    <source>
        <dbReference type="Proteomes" id="UP000613011"/>
    </source>
</evidence>
<feature type="compositionally biased region" description="Basic and acidic residues" evidence="1">
    <location>
        <begin position="52"/>
        <end position="61"/>
    </location>
</feature>
<dbReference type="InterPro" id="IPR021647">
    <property type="entry name" value="CusF_Ec"/>
</dbReference>
<keyword evidence="4" id="KW-1185">Reference proteome</keyword>
<evidence type="ECO:0000313" key="3">
    <source>
        <dbReference type="EMBL" id="MBL0422558.1"/>
    </source>
</evidence>
<reference evidence="3" key="1">
    <citation type="submission" date="2021-01" db="EMBL/GenBank/DDBJ databases">
        <title>Ramlibacter sp. strain AW1 16S ribosomal RNA gene Genome sequencing and assembly.</title>
        <authorList>
            <person name="Kang M."/>
        </authorList>
    </citation>
    <scope>NUCLEOTIDE SEQUENCE</scope>
    <source>
        <strain evidence="3">AW1</strain>
    </source>
</reference>
<dbReference type="Gene3D" id="2.40.50.320">
    <property type="entry name" value="Copper binding periplasmic protein CusF"/>
    <property type="match status" value="1"/>
</dbReference>
<protein>
    <submittedName>
        <fullName evidence="3">Copper-binding protein</fullName>
    </submittedName>
</protein>
<sequence>MKAVKHVLVTVALAAAGALSLGAHAQSQSPTGAQPGSSPGPAAAAAAEMTEGEVRKIDRENKKITLKHGAIKNLDMPPMTMVFTVSDSSLLDKVQTGDKVRFTAANESGKFTLTDLQPVK</sequence>
<feature type="compositionally biased region" description="Low complexity" evidence="1">
    <location>
        <begin position="23"/>
        <end position="47"/>
    </location>
</feature>
<dbReference type="Pfam" id="PF11604">
    <property type="entry name" value="CusF_Ec"/>
    <property type="match status" value="1"/>
</dbReference>
<name>A0A937D811_9BURK</name>
<evidence type="ECO:0000256" key="1">
    <source>
        <dbReference type="SAM" id="MobiDB-lite"/>
    </source>
</evidence>
<evidence type="ECO:0000256" key="2">
    <source>
        <dbReference type="SAM" id="SignalP"/>
    </source>
</evidence>
<proteinExistence type="predicted"/>
<gene>
    <name evidence="3" type="ORF">JI739_19585</name>
</gene>